<protein>
    <submittedName>
        <fullName evidence="4">Choline ABC transporter ATP-binding protein</fullName>
    </submittedName>
</protein>
<dbReference type="GO" id="GO:0055052">
    <property type="term" value="C:ATP-binding cassette (ABC) transporter complex, substrate-binding subunit-containing"/>
    <property type="evidence" value="ECO:0007669"/>
    <property type="project" value="InterPro"/>
</dbReference>
<dbReference type="SUPFAM" id="SSF52540">
    <property type="entry name" value="P-loop containing nucleoside triphosphate hydrolases"/>
    <property type="match status" value="1"/>
</dbReference>
<comment type="caution">
    <text evidence="4">The sequence shown here is derived from an EMBL/GenBank/DDBJ whole genome shotgun (WGS) entry which is preliminary data.</text>
</comment>
<dbReference type="Gene3D" id="3.40.50.300">
    <property type="entry name" value="P-loop containing nucleotide triphosphate hydrolases"/>
    <property type="match status" value="1"/>
</dbReference>
<dbReference type="PANTHER" id="PTHR43869:SF1">
    <property type="entry name" value="GLYCINE BETAINE_PROLINE BETAINE TRANSPORT SYSTEM ATP-BINDING PROTEIN PROV"/>
    <property type="match status" value="1"/>
</dbReference>
<dbReference type="GO" id="GO:0005524">
    <property type="term" value="F:ATP binding"/>
    <property type="evidence" value="ECO:0007669"/>
    <property type="project" value="UniProtKB-KW"/>
</dbReference>
<dbReference type="InterPro" id="IPR003439">
    <property type="entry name" value="ABC_transporter-like_ATP-bd"/>
</dbReference>
<sequence>MRHANLITDPKLTAGVAVRFDNVSIVFGDHPDRALPLMDEGMSRAEIQARTGQVLGVHDCSLSVAEGEILVLMGLSGSGKSTLLRAVNGLNPVCRGKVEVCDGNGLVDVTHADPQTLRRIRQTRVAMVFQQFGLLPWRTVRENVGLGLELSGMGKAERRDRVDAQLKLVNLTDWAERKVGELSGGMQQRVGLARAFATEAPILLMDEPFSALDPLIRAKLQDELLDLQSTLKRTIVFVSHDLDEAFKLGNRIALMEGGRLVQMGTAREIIANPVDEYVAEFVAHMNPLGVLTAEDMAEPGAAEGTPIAPETPVIKVMELLKTVPAVALTDGRRITREGVIARLIDPRGTAAKG</sequence>
<accession>A0A4U1JM57</accession>
<dbReference type="PROSITE" id="PS50893">
    <property type="entry name" value="ABC_TRANSPORTER_2"/>
    <property type="match status" value="1"/>
</dbReference>
<proteinExistence type="predicted"/>
<dbReference type="OrthoDB" id="9802264at2"/>
<dbReference type="PANTHER" id="PTHR43869">
    <property type="entry name" value="GLYCINE BETAINE/PROLINE BETAINE TRANSPORT SYSTEM ATP-BINDING PROTEIN PROV"/>
    <property type="match status" value="1"/>
</dbReference>
<evidence type="ECO:0000313" key="4">
    <source>
        <dbReference type="EMBL" id="TKD15440.1"/>
    </source>
</evidence>
<name>A0A4U1JM57_RHOCA</name>
<dbReference type="NCBIfam" id="TIGR03415">
    <property type="entry name" value="ABC_choXWV_ATP"/>
    <property type="match status" value="1"/>
</dbReference>
<dbReference type="PROSITE" id="PS00211">
    <property type="entry name" value="ABC_TRANSPORTER_1"/>
    <property type="match status" value="1"/>
</dbReference>
<keyword evidence="2 4" id="KW-0067">ATP-binding</keyword>
<evidence type="ECO:0000259" key="3">
    <source>
        <dbReference type="PROSITE" id="PS50893"/>
    </source>
</evidence>
<dbReference type="InterPro" id="IPR003593">
    <property type="entry name" value="AAA+_ATPase"/>
</dbReference>
<dbReference type="EMBL" id="SWJZ01000087">
    <property type="protein sequence ID" value="TKD15440.1"/>
    <property type="molecule type" value="Genomic_DNA"/>
</dbReference>
<evidence type="ECO:0000256" key="1">
    <source>
        <dbReference type="ARBA" id="ARBA00022741"/>
    </source>
</evidence>
<organism evidence="4 5">
    <name type="scientific">Rhodobacter capsulatus</name>
    <name type="common">Rhodopseudomonas capsulata</name>
    <dbReference type="NCBI Taxonomy" id="1061"/>
    <lineage>
        <taxon>Bacteria</taxon>
        <taxon>Pseudomonadati</taxon>
        <taxon>Pseudomonadota</taxon>
        <taxon>Alphaproteobacteria</taxon>
        <taxon>Rhodobacterales</taxon>
        <taxon>Rhodobacter group</taxon>
        <taxon>Rhodobacter</taxon>
    </lineage>
</organism>
<keyword evidence="1" id="KW-0547">Nucleotide-binding</keyword>
<dbReference type="AlphaFoldDB" id="A0A4U1JM57"/>
<dbReference type="RefSeq" id="WP_136908684.1">
    <property type="nucleotide sequence ID" value="NZ_SWJZ01000087.1"/>
</dbReference>
<evidence type="ECO:0000313" key="5">
    <source>
        <dbReference type="Proteomes" id="UP000310597"/>
    </source>
</evidence>
<dbReference type="Pfam" id="PF00005">
    <property type="entry name" value="ABC_tran"/>
    <property type="match status" value="1"/>
</dbReference>
<evidence type="ECO:0000256" key="2">
    <source>
        <dbReference type="ARBA" id="ARBA00022840"/>
    </source>
</evidence>
<dbReference type="SMART" id="SM00382">
    <property type="entry name" value="AAA"/>
    <property type="match status" value="1"/>
</dbReference>
<dbReference type="Proteomes" id="UP000310597">
    <property type="component" value="Unassembled WGS sequence"/>
</dbReference>
<dbReference type="InterPro" id="IPR017871">
    <property type="entry name" value="ABC_transporter-like_CS"/>
</dbReference>
<gene>
    <name evidence="4" type="primary">choV</name>
    <name evidence="4" type="ORF">FBT96_16880</name>
</gene>
<dbReference type="InterPro" id="IPR022473">
    <property type="entry name" value="ABC_trnsptr_Choline_ATP-bd"/>
</dbReference>
<dbReference type="GO" id="GO:0016887">
    <property type="term" value="F:ATP hydrolysis activity"/>
    <property type="evidence" value="ECO:0007669"/>
    <property type="project" value="InterPro"/>
</dbReference>
<dbReference type="InterPro" id="IPR027417">
    <property type="entry name" value="P-loop_NTPase"/>
</dbReference>
<feature type="domain" description="ABC transporter" evidence="3">
    <location>
        <begin position="37"/>
        <end position="282"/>
    </location>
</feature>
<reference evidence="4 5" key="1">
    <citation type="submission" date="2019-04" db="EMBL/GenBank/DDBJ databases">
        <title>Draft Whole-Genome sequence of the purple photosynthetic bacterium Rhodobacter capsulatus SP108 with an indigenous class A beta-lactamase.</title>
        <authorList>
            <person name="Robertson S."/>
            <person name="Meyer T.E."/>
            <person name="Kyndt J.A."/>
        </authorList>
    </citation>
    <scope>NUCLEOTIDE SEQUENCE [LARGE SCALE GENOMIC DNA]</scope>
    <source>
        <strain evidence="4 5">SP108</strain>
    </source>
</reference>
<dbReference type="InterPro" id="IPR051921">
    <property type="entry name" value="ABC_osmolyte_uptake_ATP-bind"/>
</dbReference>
<dbReference type="GO" id="GO:0015220">
    <property type="term" value="F:choline transmembrane transporter activity"/>
    <property type="evidence" value="ECO:0007669"/>
    <property type="project" value="InterPro"/>
</dbReference>